<accession>A0A379AI36</accession>
<keyword evidence="3" id="KW-1185">Reference proteome</keyword>
<organism evidence="2 3">
    <name type="scientific">Enterobacter agglomerans</name>
    <name type="common">Erwinia herbicola</name>
    <name type="synonym">Pantoea agglomerans</name>
    <dbReference type="NCBI Taxonomy" id="549"/>
    <lineage>
        <taxon>Bacteria</taxon>
        <taxon>Pseudomonadati</taxon>
        <taxon>Pseudomonadota</taxon>
        <taxon>Gammaproteobacteria</taxon>
        <taxon>Enterobacterales</taxon>
        <taxon>Erwiniaceae</taxon>
        <taxon>Pantoea</taxon>
        <taxon>Pantoea agglomerans group</taxon>
    </lineage>
</organism>
<name>A0A379AI36_ENTAG</name>
<gene>
    <name evidence="2" type="ORF">NCTC9381_03413</name>
</gene>
<feature type="region of interest" description="Disordered" evidence="1">
    <location>
        <begin position="38"/>
        <end position="82"/>
    </location>
</feature>
<dbReference type="Proteomes" id="UP000254640">
    <property type="component" value="Unassembled WGS sequence"/>
</dbReference>
<sequence>MVLYPDAGTRYRNQPEHHNGCAANHRCRNSVDQRTKLRRETGEDGDDRRGDKCQRRVDFGHRHHPDIFGIGGDATAADRAGEHGGQAIANKSASHVRIEIASGHARHRFQMPEVFSHQNDRHRGDKHHRLQIKGGSGGVRQTKPGGL</sequence>
<feature type="compositionally biased region" description="Basic and acidic residues" evidence="1">
    <location>
        <begin position="38"/>
        <end position="60"/>
    </location>
</feature>
<dbReference type="EMBL" id="UGSO01000001">
    <property type="protein sequence ID" value="SUB17486.1"/>
    <property type="molecule type" value="Genomic_DNA"/>
</dbReference>
<protein>
    <submittedName>
        <fullName evidence="2">Uncharacterized protein</fullName>
    </submittedName>
</protein>
<evidence type="ECO:0000313" key="2">
    <source>
        <dbReference type="EMBL" id="SUB17486.1"/>
    </source>
</evidence>
<proteinExistence type="predicted"/>
<reference evidence="2 3" key="1">
    <citation type="submission" date="2018-06" db="EMBL/GenBank/DDBJ databases">
        <authorList>
            <consortium name="Pathogen Informatics"/>
            <person name="Doyle S."/>
        </authorList>
    </citation>
    <scope>NUCLEOTIDE SEQUENCE [LARGE SCALE GENOMIC DNA]</scope>
    <source>
        <strain evidence="2 3">NCTC9381</strain>
    </source>
</reference>
<evidence type="ECO:0000313" key="3">
    <source>
        <dbReference type="Proteomes" id="UP000254640"/>
    </source>
</evidence>
<evidence type="ECO:0000256" key="1">
    <source>
        <dbReference type="SAM" id="MobiDB-lite"/>
    </source>
</evidence>
<feature type="region of interest" description="Disordered" evidence="1">
    <location>
        <begin position="117"/>
        <end position="147"/>
    </location>
</feature>
<dbReference type="AlphaFoldDB" id="A0A379AI36"/>